<dbReference type="SUPFAM" id="SSF53300">
    <property type="entry name" value="vWA-like"/>
    <property type="match status" value="1"/>
</dbReference>
<keyword evidence="2" id="KW-1185">Reference proteome</keyword>
<dbReference type="WBParaSite" id="PTRK_0001746100.1">
    <property type="protein sequence ID" value="PTRK_0001746100.1"/>
    <property type="gene ID" value="PTRK_0001746100"/>
</dbReference>
<reference evidence="3" key="1">
    <citation type="submission" date="2017-02" db="UniProtKB">
        <authorList>
            <consortium name="WormBaseParasite"/>
        </authorList>
    </citation>
    <scope>IDENTIFICATION</scope>
</reference>
<name>A0A0N5A6B4_PARTI</name>
<protein>
    <submittedName>
        <fullName evidence="3">VWFA domain-containing protein</fullName>
    </submittedName>
</protein>
<sequence>MNHILKSILIFTISGHLCLTINIIDKKENNCQNPLCNINIILDTSSNVLSNNLFLKTISFIKENISNQIPNYSQLSFTTFDKNIEFSTYGTFNDQTHFVNYLNTVKQSEGFNLFDTLSGIYNLTIPITGKQSTFIFISQYDNLEFKKSIEVSSELRKKGSLNFIIMGTNIRTFQLLQLNPSSIYLFTYDQNDISQLSHFFDNSLTCSCNN</sequence>
<proteinExistence type="predicted"/>
<evidence type="ECO:0000256" key="1">
    <source>
        <dbReference type="SAM" id="SignalP"/>
    </source>
</evidence>
<dbReference type="InterPro" id="IPR036465">
    <property type="entry name" value="vWFA_dom_sf"/>
</dbReference>
<organism evidence="2 3">
    <name type="scientific">Parastrongyloides trichosuri</name>
    <name type="common">Possum-specific nematode worm</name>
    <dbReference type="NCBI Taxonomy" id="131310"/>
    <lineage>
        <taxon>Eukaryota</taxon>
        <taxon>Metazoa</taxon>
        <taxon>Ecdysozoa</taxon>
        <taxon>Nematoda</taxon>
        <taxon>Chromadorea</taxon>
        <taxon>Rhabditida</taxon>
        <taxon>Tylenchina</taxon>
        <taxon>Panagrolaimomorpha</taxon>
        <taxon>Strongyloidoidea</taxon>
        <taxon>Strongyloididae</taxon>
        <taxon>Parastrongyloides</taxon>
    </lineage>
</organism>
<feature type="signal peptide" evidence="1">
    <location>
        <begin position="1"/>
        <end position="20"/>
    </location>
</feature>
<keyword evidence="1" id="KW-0732">Signal</keyword>
<accession>A0A0N5A6B4</accession>
<evidence type="ECO:0000313" key="3">
    <source>
        <dbReference type="WBParaSite" id="PTRK_0001746100.1"/>
    </source>
</evidence>
<dbReference type="Proteomes" id="UP000038045">
    <property type="component" value="Unplaced"/>
</dbReference>
<evidence type="ECO:0000313" key="2">
    <source>
        <dbReference type="Proteomes" id="UP000038045"/>
    </source>
</evidence>
<dbReference type="AlphaFoldDB" id="A0A0N5A6B4"/>
<feature type="chain" id="PRO_5005892743" evidence="1">
    <location>
        <begin position="21"/>
        <end position="210"/>
    </location>
</feature>